<dbReference type="Pfam" id="PF00059">
    <property type="entry name" value="Lectin_C"/>
    <property type="match status" value="1"/>
</dbReference>
<protein>
    <submittedName>
        <fullName evidence="5">C-type lectin domain-containing protein</fullName>
    </submittedName>
</protein>
<keyword evidence="1" id="KW-1015">Disulfide bond</keyword>
<dbReference type="WBParaSite" id="PSAMB.scaffold706size43277.g8085.t1">
    <property type="protein sequence ID" value="PSAMB.scaffold706size43277.g8085.t1"/>
    <property type="gene ID" value="PSAMB.scaffold706size43277.g8085"/>
</dbReference>
<dbReference type="SMART" id="SM00034">
    <property type="entry name" value="CLECT"/>
    <property type="match status" value="1"/>
</dbReference>
<dbReference type="PROSITE" id="PS50041">
    <property type="entry name" value="C_TYPE_LECTIN_2"/>
    <property type="match status" value="1"/>
</dbReference>
<dbReference type="InterPro" id="IPR001304">
    <property type="entry name" value="C-type_lectin-like"/>
</dbReference>
<reference evidence="5" key="1">
    <citation type="submission" date="2022-11" db="UniProtKB">
        <authorList>
            <consortium name="WormBaseParasite"/>
        </authorList>
    </citation>
    <scope>IDENTIFICATION</scope>
</reference>
<dbReference type="Gene3D" id="3.10.100.10">
    <property type="entry name" value="Mannose-Binding Protein A, subunit A"/>
    <property type="match status" value="1"/>
</dbReference>
<feature type="compositionally biased region" description="Polar residues" evidence="2">
    <location>
        <begin position="141"/>
        <end position="154"/>
    </location>
</feature>
<organism evidence="4 5">
    <name type="scientific">Plectus sambesii</name>
    <dbReference type="NCBI Taxonomy" id="2011161"/>
    <lineage>
        <taxon>Eukaryota</taxon>
        <taxon>Metazoa</taxon>
        <taxon>Ecdysozoa</taxon>
        <taxon>Nematoda</taxon>
        <taxon>Chromadorea</taxon>
        <taxon>Plectida</taxon>
        <taxon>Plectina</taxon>
        <taxon>Plectoidea</taxon>
        <taxon>Plectidae</taxon>
        <taxon>Plectus</taxon>
    </lineage>
</organism>
<dbReference type="InterPro" id="IPR050976">
    <property type="entry name" value="Snaclec"/>
</dbReference>
<evidence type="ECO:0000313" key="4">
    <source>
        <dbReference type="Proteomes" id="UP000887566"/>
    </source>
</evidence>
<feature type="region of interest" description="Disordered" evidence="2">
    <location>
        <begin position="141"/>
        <end position="175"/>
    </location>
</feature>
<feature type="domain" description="C-type lectin" evidence="3">
    <location>
        <begin position="274"/>
        <end position="395"/>
    </location>
</feature>
<dbReference type="InterPro" id="IPR016186">
    <property type="entry name" value="C-type_lectin-like/link_sf"/>
</dbReference>
<dbReference type="Proteomes" id="UP000887566">
    <property type="component" value="Unplaced"/>
</dbReference>
<dbReference type="CDD" id="cd00037">
    <property type="entry name" value="CLECT"/>
    <property type="match status" value="1"/>
</dbReference>
<proteinExistence type="predicted"/>
<dbReference type="AlphaFoldDB" id="A0A914XA57"/>
<dbReference type="PANTHER" id="PTHR22991">
    <property type="entry name" value="PROTEIN CBG13490"/>
    <property type="match status" value="1"/>
</dbReference>
<dbReference type="InterPro" id="IPR016187">
    <property type="entry name" value="CTDL_fold"/>
</dbReference>
<accession>A0A914XA57</accession>
<feature type="compositionally biased region" description="Polar residues" evidence="2">
    <location>
        <begin position="162"/>
        <end position="172"/>
    </location>
</feature>
<dbReference type="SUPFAM" id="SSF56436">
    <property type="entry name" value="C-type lectin-like"/>
    <property type="match status" value="1"/>
</dbReference>
<evidence type="ECO:0000256" key="2">
    <source>
        <dbReference type="SAM" id="MobiDB-lite"/>
    </source>
</evidence>
<evidence type="ECO:0000256" key="1">
    <source>
        <dbReference type="ARBA" id="ARBA00023157"/>
    </source>
</evidence>
<name>A0A914XA57_9BILA</name>
<evidence type="ECO:0000313" key="5">
    <source>
        <dbReference type="WBParaSite" id="PSAMB.scaffold706size43277.g8085.t1"/>
    </source>
</evidence>
<dbReference type="PANTHER" id="PTHR22991:SF40">
    <property type="entry name" value="PROTEIN CBG13490"/>
    <property type="match status" value="1"/>
</dbReference>
<evidence type="ECO:0000259" key="3">
    <source>
        <dbReference type="PROSITE" id="PS50041"/>
    </source>
</evidence>
<sequence>MFHFASSSGPPSVSVTYGTAYAGLFHQKGKEINYASLDRAGELVAQMPFTARKTLLAPIEQGLIDPQSVFYLIDDKSENQIAICVEDFVHLASTCFSNESDHEQQHSSYVYSSEDNTPIPLRLLDALFLKSEADEMYTTIDNESSSGYSSYGDQTRSRGDSAASQGSISSTLPILPESRPPVRSLSVSAVSCITQQLLTIISAGLTFAALAAGLFILLKIPHSKEPPTTTTYPFRRSNESYDCVNGSIAKVLLDHTLYPLIDLKLPEKYPTLTVGSVEYLFVSNLTQWFYAQKYCTAWCGYLVSIKGPEENAMILNLVKEHLKDFTSFWIGLKAWSNKWYLDDESNATYFNFADPVQTNQNIISINNELMGCVQSNGSGLWSILDCQAMLPFVCERNTADPNIQHTPFAPYQEQPCQNAGGACKVDNDCGTGSHQISHLCPEQPNNILCCIPNTPNLTPPPPLNSTVKTCADAGGICNHVEADQCKGGFVVFDLPKPCPDEPRPYGCCIENEHFA</sequence>
<keyword evidence="4" id="KW-1185">Reference proteome</keyword>